<dbReference type="InterPro" id="IPR050491">
    <property type="entry name" value="AmpC-like"/>
</dbReference>
<keyword evidence="7" id="KW-1185">Reference proteome</keyword>
<sequence length="505" mass="56621">MKNIVKNLALAYMLIPSMAFSQEQVISKRIDSLFQVISEYKMLNGAAQITVNNNTIYKSSFGYSDFARGQSNTKTTSFALGSVSKIFTSIAILQLRDRGKFKLDDRFIKYFPEFPYPNITVRQLLSHTSGLPDYNVFESAVAKQPEKVFNNGDIIPLLKSLNQSLIFNPGEKWQYSNLNFCLLALLVEKVSGSSFEVYVAKKVFQPAGMSETYFYTSKHIKPLKQAINHDYPLFINTVPIDADSIKKVKWRTYNLNGLLGQGNIYSTTTDMIRFDQALYGTKLLKSESLNEALAVSQLNLGMPNITESALGKAVYGLGWYVLQDTTLGKIVFHTGGVPGAICMFVRNISRKQSFILFDNTFSPNVFNIGKNILKILNARPTETLRKSLTRDYVIALTERGIDNAFIKLCALKSDSLHYSLNEDEMNELGLQLLYAGKTPGHVSEALEVLKLNVLLFPLSFNTYDSYGEALAFAGKKQEAIEMYKKSIELNHQNTGGQAALEQLLK</sequence>
<reference evidence="6 7" key="1">
    <citation type="submission" date="2017-10" db="EMBL/GenBank/DDBJ databases">
        <title>Whole genome of Pedobacter ginsengisoli T01R-27 isolated from tomato rhizosphere.</title>
        <authorList>
            <person name="Weon H.-Y."/>
            <person name="Lee S.A."/>
            <person name="Sang M.K."/>
            <person name="Song J."/>
        </authorList>
    </citation>
    <scope>NUCLEOTIDE SEQUENCE [LARGE SCALE GENOMIC DNA]</scope>
    <source>
        <strain evidence="6 7">T01R-27</strain>
    </source>
</reference>
<dbReference type="InterPro" id="IPR019734">
    <property type="entry name" value="TPR_rpt"/>
</dbReference>
<dbReference type="SUPFAM" id="SSF56601">
    <property type="entry name" value="beta-lactamase/transpeptidase-like"/>
    <property type="match status" value="1"/>
</dbReference>
<dbReference type="Pfam" id="PF00144">
    <property type="entry name" value="Beta-lactamase"/>
    <property type="match status" value="1"/>
</dbReference>
<evidence type="ECO:0000313" key="6">
    <source>
        <dbReference type="EMBL" id="ATP58208.1"/>
    </source>
</evidence>
<feature type="chain" id="PRO_5013601837" description="Beta-lactamase-related domain-containing protein" evidence="4">
    <location>
        <begin position="22"/>
        <end position="505"/>
    </location>
</feature>
<proteinExistence type="predicted"/>
<protein>
    <recommendedName>
        <fullName evidence="5">Beta-lactamase-related domain-containing protein</fullName>
    </recommendedName>
</protein>
<dbReference type="Gene3D" id="3.40.710.10">
    <property type="entry name" value="DD-peptidase/beta-lactamase superfamily"/>
    <property type="match status" value="1"/>
</dbReference>
<feature type="repeat" description="TPR" evidence="3">
    <location>
        <begin position="460"/>
        <end position="493"/>
    </location>
</feature>
<dbReference type="GO" id="GO:0016020">
    <property type="term" value="C:membrane"/>
    <property type="evidence" value="ECO:0007669"/>
    <property type="project" value="UniProtKB-SubCell"/>
</dbReference>
<gene>
    <name evidence="6" type="ORF">CPT03_17910</name>
</gene>
<organism evidence="6 7">
    <name type="scientific">Pedobacter ginsengisoli</name>
    <dbReference type="NCBI Taxonomy" id="363852"/>
    <lineage>
        <taxon>Bacteria</taxon>
        <taxon>Pseudomonadati</taxon>
        <taxon>Bacteroidota</taxon>
        <taxon>Sphingobacteriia</taxon>
        <taxon>Sphingobacteriales</taxon>
        <taxon>Sphingobacteriaceae</taxon>
        <taxon>Pedobacter</taxon>
    </lineage>
</organism>
<dbReference type="Proteomes" id="UP000223749">
    <property type="component" value="Chromosome"/>
</dbReference>
<evidence type="ECO:0000256" key="2">
    <source>
        <dbReference type="ARBA" id="ARBA00023136"/>
    </source>
</evidence>
<feature type="domain" description="Beta-lactamase-related" evidence="5">
    <location>
        <begin position="32"/>
        <end position="369"/>
    </location>
</feature>
<feature type="signal peptide" evidence="4">
    <location>
        <begin position="1"/>
        <end position="21"/>
    </location>
</feature>
<dbReference type="SUPFAM" id="SSF48452">
    <property type="entry name" value="TPR-like"/>
    <property type="match status" value="1"/>
</dbReference>
<evidence type="ECO:0000259" key="5">
    <source>
        <dbReference type="Pfam" id="PF00144"/>
    </source>
</evidence>
<dbReference type="PANTHER" id="PTHR46825">
    <property type="entry name" value="D-ALANYL-D-ALANINE-CARBOXYPEPTIDASE/ENDOPEPTIDASE AMPH"/>
    <property type="match status" value="1"/>
</dbReference>
<dbReference type="RefSeq" id="WP_099440113.1">
    <property type="nucleotide sequence ID" value="NZ_CP024091.1"/>
</dbReference>
<dbReference type="InterPro" id="IPR001466">
    <property type="entry name" value="Beta-lactam-related"/>
</dbReference>
<dbReference type="PANTHER" id="PTHR46825:SF11">
    <property type="entry name" value="PENICILLIN-BINDING PROTEIN 4"/>
    <property type="match status" value="1"/>
</dbReference>
<accession>A0A2D1U9A9</accession>
<name>A0A2D1U9A9_9SPHI</name>
<keyword evidence="2" id="KW-0472">Membrane</keyword>
<comment type="subcellular location">
    <subcellularLocation>
        <location evidence="1">Membrane</location>
    </subcellularLocation>
</comment>
<evidence type="ECO:0000256" key="1">
    <source>
        <dbReference type="ARBA" id="ARBA00004370"/>
    </source>
</evidence>
<dbReference type="Gene3D" id="1.25.40.10">
    <property type="entry name" value="Tetratricopeptide repeat domain"/>
    <property type="match status" value="1"/>
</dbReference>
<dbReference type="PROSITE" id="PS50005">
    <property type="entry name" value="TPR"/>
    <property type="match status" value="1"/>
</dbReference>
<dbReference type="EMBL" id="CP024091">
    <property type="protein sequence ID" value="ATP58208.1"/>
    <property type="molecule type" value="Genomic_DNA"/>
</dbReference>
<keyword evidence="3" id="KW-0802">TPR repeat</keyword>
<evidence type="ECO:0000256" key="4">
    <source>
        <dbReference type="SAM" id="SignalP"/>
    </source>
</evidence>
<dbReference type="InterPro" id="IPR012338">
    <property type="entry name" value="Beta-lactam/transpept-like"/>
</dbReference>
<dbReference type="KEGG" id="pgs:CPT03_17910"/>
<dbReference type="InterPro" id="IPR011990">
    <property type="entry name" value="TPR-like_helical_dom_sf"/>
</dbReference>
<dbReference type="OrthoDB" id="9793489at2"/>
<evidence type="ECO:0000256" key="3">
    <source>
        <dbReference type="PROSITE-ProRule" id="PRU00339"/>
    </source>
</evidence>
<evidence type="ECO:0000313" key="7">
    <source>
        <dbReference type="Proteomes" id="UP000223749"/>
    </source>
</evidence>
<keyword evidence="4" id="KW-0732">Signal</keyword>
<dbReference type="AlphaFoldDB" id="A0A2D1U9A9"/>